<evidence type="ECO:0000313" key="7">
    <source>
        <dbReference type="EMBL" id="GAA4122799.1"/>
    </source>
</evidence>
<keyword evidence="4 6" id="KW-1133">Transmembrane helix</keyword>
<comment type="subcellular location">
    <subcellularLocation>
        <location evidence="1">Cell membrane</location>
        <topology evidence="1">Multi-pass membrane protein</topology>
    </subcellularLocation>
</comment>
<comment type="caution">
    <text evidence="7">The sequence shown here is derived from an EMBL/GenBank/DDBJ whole genome shotgun (WGS) entry which is preliminary data.</text>
</comment>
<evidence type="ECO:0000256" key="4">
    <source>
        <dbReference type="ARBA" id="ARBA00022989"/>
    </source>
</evidence>
<accession>A0ABP7XNK4</accession>
<dbReference type="PANTHER" id="PTHR33931">
    <property type="entry name" value="HOLIN-LIKE PROTEIN CIDA-RELATED"/>
    <property type="match status" value="1"/>
</dbReference>
<feature type="transmembrane region" description="Helical" evidence="6">
    <location>
        <begin position="25"/>
        <end position="45"/>
    </location>
</feature>
<keyword evidence="5 6" id="KW-0472">Membrane</keyword>
<dbReference type="InterPro" id="IPR005538">
    <property type="entry name" value="LrgA/CidA"/>
</dbReference>
<sequence length="115" mass="12120">MLRGLAWLLVCQLIGEVLVRLAHVEVPGAVVGMLLLFAVLQWRRIGSGADVVRAADVLLRHMQLLFVPAGVGIVAYVSTLRADAVPVALGLVGSWVLGLVAVGWSATLLGRRSAS</sequence>
<keyword evidence="8" id="KW-1185">Reference proteome</keyword>
<evidence type="ECO:0000256" key="1">
    <source>
        <dbReference type="ARBA" id="ARBA00004651"/>
    </source>
</evidence>
<dbReference type="Pfam" id="PF03788">
    <property type="entry name" value="LrgA"/>
    <property type="match status" value="1"/>
</dbReference>
<dbReference type="EMBL" id="BAAAZH010000021">
    <property type="protein sequence ID" value="GAA4122799.1"/>
    <property type="molecule type" value="Genomic_DNA"/>
</dbReference>
<proteinExistence type="predicted"/>
<protein>
    <submittedName>
        <fullName evidence="7">CidA/LrgA family protein</fullName>
    </submittedName>
</protein>
<evidence type="ECO:0000256" key="3">
    <source>
        <dbReference type="ARBA" id="ARBA00022692"/>
    </source>
</evidence>
<dbReference type="PANTHER" id="PTHR33931:SF2">
    <property type="entry name" value="HOLIN-LIKE PROTEIN CIDA"/>
    <property type="match status" value="1"/>
</dbReference>
<evidence type="ECO:0000256" key="2">
    <source>
        <dbReference type="ARBA" id="ARBA00022475"/>
    </source>
</evidence>
<name>A0ABP7XNK4_9ACTN</name>
<evidence type="ECO:0000256" key="5">
    <source>
        <dbReference type="ARBA" id="ARBA00023136"/>
    </source>
</evidence>
<gene>
    <name evidence="7" type="ORF">GCM10022215_28920</name>
</gene>
<keyword evidence="3 6" id="KW-0812">Transmembrane</keyword>
<dbReference type="RefSeq" id="WP_344734159.1">
    <property type="nucleotide sequence ID" value="NZ_BAAAZH010000021.1"/>
</dbReference>
<feature type="transmembrane region" description="Helical" evidence="6">
    <location>
        <begin position="57"/>
        <end position="78"/>
    </location>
</feature>
<feature type="transmembrane region" description="Helical" evidence="6">
    <location>
        <begin position="84"/>
        <end position="109"/>
    </location>
</feature>
<keyword evidence="2" id="KW-1003">Cell membrane</keyword>
<evidence type="ECO:0000313" key="8">
    <source>
        <dbReference type="Proteomes" id="UP001501495"/>
    </source>
</evidence>
<organism evidence="7 8">
    <name type="scientific">Nocardioides fonticola</name>
    <dbReference type="NCBI Taxonomy" id="450363"/>
    <lineage>
        <taxon>Bacteria</taxon>
        <taxon>Bacillati</taxon>
        <taxon>Actinomycetota</taxon>
        <taxon>Actinomycetes</taxon>
        <taxon>Propionibacteriales</taxon>
        <taxon>Nocardioidaceae</taxon>
        <taxon>Nocardioides</taxon>
    </lineage>
</organism>
<evidence type="ECO:0000256" key="6">
    <source>
        <dbReference type="SAM" id="Phobius"/>
    </source>
</evidence>
<reference evidence="8" key="1">
    <citation type="journal article" date="2019" name="Int. J. Syst. Evol. Microbiol.">
        <title>The Global Catalogue of Microorganisms (GCM) 10K type strain sequencing project: providing services to taxonomists for standard genome sequencing and annotation.</title>
        <authorList>
            <consortium name="The Broad Institute Genomics Platform"/>
            <consortium name="The Broad Institute Genome Sequencing Center for Infectious Disease"/>
            <person name="Wu L."/>
            <person name="Ma J."/>
        </authorList>
    </citation>
    <scope>NUCLEOTIDE SEQUENCE [LARGE SCALE GENOMIC DNA]</scope>
    <source>
        <strain evidence="8">JCM 16703</strain>
    </source>
</reference>
<dbReference type="Proteomes" id="UP001501495">
    <property type="component" value="Unassembled WGS sequence"/>
</dbReference>